<proteinExistence type="predicted"/>
<organism evidence="1 2">
    <name type="scientific">Avena sativa</name>
    <name type="common">Oat</name>
    <dbReference type="NCBI Taxonomy" id="4498"/>
    <lineage>
        <taxon>Eukaryota</taxon>
        <taxon>Viridiplantae</taxon>
        <taxon>Streptophyta</taxon>
        <taxon>Embryophyta</taxon>
        <taxon>Tracheophyta</taxon>
        <taxon>Spermatophyta</taxon>
        <taxon>Magnoliopsida</taxon>
        <taxon>Liliopsida</taxon>
        <taxon>Poales</taxon>
        <taxon>Poaceae</taxon>
        <taxon>BOP clade</taxon>
        <taxon>Pooideae</taxon>
        <taxon>Poodae</taxon>
        <taxon>Poeae</taxon>
        <taxon>Poeae Chloroplast Group 1 (Aveneae type)</taxon>
        <taxon>Aveninae</taxon>
        <taxon>Avena</taxon>
    </lineage>
</organism>
<keyword evidence="2" id="KW-1185">Reference proteome</keyword>
<reference evidence="1" key="1">
    <citation type="submission" date="2021-05" db="EMBL/GenBank/DDBJ databases">
        <authorList>
            <person name="Scholz U."/>
            <person name="Mascher M."/>
            <person name="Fiebig A."/>
        </authorList>
    </citation>
    <scope>NUCLEOTIDE SEQUENCE [LARGE SCALE GENOMIC DNA]</scope>
</reference>
<sequence length="519" mass="57177">MDAASIDSVVPHLISLLPPPSVPAERPAVVMAARDDDGQDHIGRLPDSLLSNIVSRLPTSEAARTVVLSTRWRHLWVATPLLVDDAHLRAADGHRVLRAVSRCVAAHPGPVRAVRITRLSFHRQEYALQRLLADLAAKNVQDLILFNRPRPLDMPLPDDILGCASLTRLYLGVWRWRFPGTTTNPPAFPNLHELGLFRTLIDDKKVDALLAQCPKLEILSFAMASNCPSRLRIKSRSLRVVMEWRCSFDEVTIDAPCLERLLFDSVVDRRPIKIDHAPRLEVLGFLDLQLHTLEIGGIVIKAGRNVRPCAMLPSVKILAVKVRFENNMEAKMLPTLLRCFPRLETLHIKSIRSTSPDAVDDMDFWKSPASCDCLESHLKTFVHHGYHGRKHEAGFGSYIFRNGKVLKSYGIIYSDSDDRVVEGSDASSSSDDASSSSDDEVVEEGPMSGSVGEGSVSSGGTVGKGSATSGSNIVRYISLCPASPCWNFQNAIDMSVKDPFYVLGRVVGRINLVDSGTAR</sequence>
<accession>A0ACD5TCJ7</accession>
<evidence type="ECO:0000313" key="2">
    <source>
        <dbReference type="Proteomes" id="UP001732700"/>
    </source>
</evidence>
<dbReference type="EnsemblPlants" id="AVESA.00010b.r2.1AG0030310.1">
    <property type="protein sequence ID" value="AVESA.00010b.r2.1AG0030310.1.CDS"/>
    <property type="gene ID" value="AVESA.00010b.r2.1AG0030310"/>
</dbReference>
<reference evidence="1" key="2">
    <citation type="submission" date="2025-09" db="UniProtKB">
        <authorList>
            <consortium name="EnsemblPlants"/>
        </authorList>
    </citation>
    <scope>IDENTIFICATION</scope>
</reference>
<dbReference type="Proteomes" id="UP001732700">
    <property type="component" value="Chromosome 1A"/>
</dbReference>
<protein>
    <submittedName>
        <fullName evidence="1">Uncharacterized protein</fullName>
    </submittedName>
</protein>
<evidence type="ECO:0000313" key="1">
    <source>
        <dbReference type="EnsemblPlants" id="AVESA.00010b.r2.1AG0030310.1.CDS"/>
    </source>
</evidence>
<name>A0ACD5TCJ7_AVESA</name>